<dbReference type="Proteomes" id="UP000050360">
    <property type="component" value="Unassembled WGS sequence"/>
</dbReference>
<dbReference type="PROSITE" id="PS51257">
    <property type="entry name" value="PROKAR_LIPOPROTEIN"/>
    <property type="match status" value="1"/>
</dbReference>
<dbReference type="EMBL" id="LKCM01000030">
    <property type="protein sequence ID" value="KPQ45053.1"/>
    <property type="molecule type" value="Genomic_DNA"/>
</dbReference>
<organism evidence="2 3">
    <name type="scientific">Candidatus Methanoperedens nitratireducens</name>
    <dbReference type="NCBI Taxonomy" id="1392998"/>
    <lineage>
        <taxon>Archaea</taxon>
        <taxon>Methanobacteriati</taxon>
        <taxon>Methanobacteriota</taxon>
        <taxon>Stenosarchaea group</taxon>
        <taxon>Methanomicrobia</taxon>
        <taxon>Methanosarcinales</taxon>
        <taxon>ANME-2 cluster</taxon>
        <taxon>Candidatus Methanoperedentaceae</taxon>
        <taxon>Candidatus Methanoperedens</taxon>
    </lineage>
</organism>
<comment type="caution">
    <text evidence="2">The sequence shown here is derived from an EMBL/GenBank/DDBJ whole genome shotgun (WGS) entry which is preliminary data.</text>
</comment>
<feature type="coiled-coil region" evidence="1">
    <location>
        <begin position="35"/>
        <end position="62"/>
    </location>
</feature>
<proteinExistence type="predicted"/>
<evidence type="ECO:0000313" key="3">
    <source>
        <dbReference type="Proteomes" id="UP000050360"/>
    </source>
</evidence>
<sequence>MINKLQKIIFMGLFVFGVVFISGCLQEKPEQSIGAENSNKSAQTLESRLSELEIKVNELDEMNNYNGLMKQSTKNLIPLPPFKIIVHFNKDRVYFFKENGELEITQDDPLPYKASYIIYSNNNTIKISPPKTNSNIKFDDFDPYWLRLFDEYAVKTYENGWIDWVEQYDIKNN</sequence>
<protein>
    <recommendedName>
        <fullName evidence="4">Lipoprotein</fullName>
    </recommendedName>
</protein>
<evidence type="ECO:0000313" key="2">
    <source>
        <dbReference type="EMBL" id="KPQ45053.1"/>
    </source>
</evidence>
<gene>
    <name evidence="2" type="ORF">MPEBLZ_00378</name>
</gene>
<name>A0A0P7ZLM0_9EURY</name>
<dbReference type="AlphaFoldDB" id="A0A0P7ZLM0"/>
<reference evidence="2 3" key="1">
    <citation type="submission" date="2015-09" db="EMBL/GenBank/DDBJ databases">
        <title>A metagenomics-based metabolic model of nitrate-dependent anaerobic oxidation of methane by Methanoperedens-like archaea.</title>
        <authorList>
            <person name="Arshad A."/>
            <person name="Speth D.R."/>
            <person name="De Graaf R.M."/>
            <person name="Op Den Camp H.J."/>
            <person name="Jetten M.S."/>
            <person name="Welte C.U."/>
        </authorList>
    </citation>
    <scope>NUCLEOTIDE SEQUENCE [LARGE SCALE GENOMIC DNA]</scope>
</reference>
<evidence type="ECO:0008006" key="4">
    <source>
        <dbReference type="Google" id="ProtNLM"/>
    </source>
</evidence>
<accession>A0A0P7ZLM0</accession>
<keyword evidence="1" id="KW-0175">Coiled coil</keyword>
<evidence type="ECO:0000256" key="1">
    <source>
        <dbReference type="SAM" id="Coils"/>
    </source>
</evidence>